<evidence type="ECO:0000313" key="4">
    <source>
        <dbReference type="Proteomes" id="UP000054011"/>
    </source>
</evidence>
<protein>
    <submittedName>
        <fullName evidence="3">Uncharacterized protein</fullName>
    </submittedName>
</protein>
<name>A0A117IWJ3_9ACTN</name>
<dbReference type="OrthoDB" id="3698132at2"/>
<dbReference type="AlphaFoldDB" id="A0A117IWJ3"/>
<dbReference type="EMBL" id="LNSV01000017">
    <property type="protein sequence ID" value="KUH39020.1"/>
    <property type="molecule type" value="Genomic_DNA"/>
</dbReference>
<keyword evidence="2" id="KW-0472">Membrane</keyword>
<sequence length="101" mass="10818">MTSANPAGTPGRRGGGADVSGHGTRRLSTETKSALKTTEFFVYVASVIAVLIASMLVGTEEGHLDYFRADKAWLYIVILTFGYMISRGLAKSGSRDHYDGS</sequence>
<organism evidence="3 4">
    <name type="scientific">Streptomyces kanasensis</name>
    <dbReference type="NCBI Taxonomy" id="936756"/>
    <lineage>
        <taxon>Bacteria</taxon>
        <taxon>Bacillati</taxon>
        <taxon>Actinomycetota</taxon>
        <taxon>Actinomycetes</taxon>
        <taxon>Kitasatosporales</taxon>
        <taxon>Streptomycetaceae</taxon>
        <taxon>Streptomyces</taxon>
    </lineage>
</organism>
<dbReference type="Proteomes" id="UP000054011">
    <property type="component" value="Unassembled WGS sequence"/>
</dbReference>
<dbReference type="RefSeq" id="WP_058941701.1">
    <property type="nucleotide sequence ID" value="NZ_LNSV01000017.1"/>
</dbReference>
<keyword evidence="2" id="KW-0812">Transmembrane</keyword>
<feature type="compositionally biased region" description="Low complexity" evidence="1">
    <location>
        <begin position="1"/>
        <end position="10"/>
    </location>
</feature>
<feature type="transmembrane region" description="Helical" evidence="2">
    <location>
        <begin position="40"/>
        <end position="57"/>
    </location>
</feature>
<gene>
    <name evidence="3" type="ORF">ATE80_09375</name>
</gene>
<comment type="caution">
    <text evidence="3">The sequence shown here is derived from an EMBL/GenBank/DDBJ whole genome shotgun (WGS) entry which is preliminary data.</text>
</comment>
<proteinExistence type="predicted"/>
<accession>A0A117IWJ3</accession>
<keyword evidence="2" id="KW-1133">Transmembrane helix</keyword>
<evidence type="ECO:0000313" key="3">
    <source>
        <dbReference type="EMBL" id="KUH39020.1"/>
    </source>
</evidence>
<evidence type="ECO:0000256" key="1">
    <source>
        <dbReference type="SAM" id="MobiDB-lite"/>
    </source>
</evidence>
<feature type="transmembrane region" description="Helical" evidence="2">
    <location>
        <begin position="72"/>
        <end position="90"/>
    </location>
</feature>
<reference evidence="3 4" key="1">
    <citation type="submission" date="2015-11" db="EMBL/GenBank/DDBJ databases">
        <title>Genome-wide analysis reveals the secondary metabolome in Streptomyces kanasensis ZX01.</title>
        <authorList>
            <person name="Zhang G."/>
            <person name="Han L."/>
            <person name="Feng J."/>
            <person name="Zhang X."/>
        </authorList>
    </citation>
    <scope>NUCLEOTIDE SEQUENCE [LARGE SCALE GENOMIC DNA]</scope>
    <source>
        <strain evidence="3 4">ZX01</strain>
    </source>
</reference>
<feature type="region of interest" description="Disordered" evidence="1">
    <location>
        <begin position="1"/>
        <end position="30"/>
    </location>
</feature>
<keyword evidence="4" id="KW-1185">Reference proteome</keyword>
<evidence type="ECO:0000256" key="2">
    <source>
        <dbReference type="SAM" id="Phobius"/>
    </source>
</evidence>